<dbReference type="STRING" id="6198.A0A075A371"/>
<feature type="region of interest" description="Disordered" evidence="5">
    <location>
        <begin position="137"/>
        <end position="159"/>
    </location>
</feature>
<dbReference type="PANTHER" id="PTHR10358:SF6">
    <property type="entry name" value="ENDOSULFINE, ISOFORM A"/>
    <property type="match status" value="1"/>
</dbReference>
<proteinExistence type="inferred from homology"/>
<keyword evidence="4" id="KW-0963">Cytoplasm</keyword>
<keyword evidence="2 4" id="KW-0498">Mitosis</keyword>
<comment type="function">
    <text evidence="4">Protein phosphatase inhibitor that specifically inhibits protein phosphatase 2A (PP2A) during mitosis.</text>
</comment>
<keyword evidence="4" id="KW-0131">Cell cycle</keyword>
<keyword evidence="3 4" id="KW-0650">Protein phosphatase inhibitor</keyword>
<dbReference type="Pfam" id="PF04667">
    <property type="entry name" value="Endosulfine"/>
    <property type="match status" value="1"/>
</dbReference>
<keyword evidence="4" id="KW-0132">Cell division</keyword>
<comment type="subcellular location">
    <subcellularLocation>
        <location evidence="4">Cytoplasm</location>
    </subcellularLocation>
</comment>
<dbReference type="Proteomes" id="UP000054324">
    <property type="component" value="Unassembled WGS sequence"/>
</dbReference>
<evidence type="ECO:0000313" key="7">
    <source>
        <dbReference type="Proteomes" id="UP000054324"/>
    </source>
</evidence>
<dbReference type="RefSeq" id="XP_009163621.1">
    <property type="nucleotide sequence ID" value="XM_009165357.1"/>
</dbReference>
<name>A0A075A371_OPIVI</name>
<keyword evidence="7" id="KW-1185">Reference proteome</keyword>
<reference evidence="6 7" key="1">
    <citation type="submission" date="2013-11" db="EMBL/GenBank/DDBJ databases">
        <title>Opisthorchis viverrini - life in the bile duct.</title>
        <authorList>
            <person name="Young N.D."/>
            <person name="Nagarajan N."/>
            <person name="Lin S.J."/>
            <person name="Korhonen P.K."/>
            <person name="Jex A.R."/>
            <person name="Hall R.S."/>
            <person name="Safavi-Hemami H."/>
            <person name="Kaewkong W."/>
            <person name="Bertrand D."/>
            <person name="Gao S."/>
            <person name="Seet Q."/>
            <person name="Wongkham S."/>
            <person name="Teh B.T."/>
            <person name="Wongkham C."/>
            <person name="Intapan P.M."/>
            <person name="Maleewong W."/>
            <person name="Yang X."/>
            <person name="Hu M."/>
            <person name="Wang Z."/>
            <person name="Hofmann A."/>
            <person name="Sternberg P.W."/>
            <person name="Tan P."/>
            <person name="Wang J."/>
            <person name="Gasser R.B."/>
        </authorList>
    </citation>
    <scope>NUCLEOTIDE SEQUENCE [LARGE SCALE GENOMIC DNA]</scope>
</reference>
<dbReference type="CTD" id="20315539"/>
<evidence type="ECO:0000256" key="1">
    <source>
        <dbReference type="ARBA" id="ARBA00010520"/>
    </source>
</evidence>
<feature type="region of interest" description="Disordered" evidence="5">
    <location>
        <begin position="1"/>
        <end position="37"/>
    </location>
</feature>
<dbReference type="GO" id="GO:0005737">
    <property type="term" value="C:cytoplasm"/>
    <property type="evidence" value="ECO:0007669"/>
    <property type="project" value="UniProtKB-SubCell"/>
</dbReference>
<dbReference type="KEGG" id="ovi:T265_01351"/>
<evidence type="ECO:0000256" key="4">
    <source>
        <dbReference type="RuleBase" id="RU363120"/>
    </source>
</evidence>
<feature type="compositionally biased region" description="Basic and acidic residues" evidence="5">
    <location>
        <begin position="24"/>
        <end position="37"/>
    </location>
</feature>
<organism evidence="6 7">
    <name type="scientific">Opisthorchis viverrini</name>
    <name type="common">Southeast Asian liver fluke</name>
    <dbReference type="NCBI Taxonomy" id="6198"/>
    <lineage>
        <taxon>Eukaryota</taxon>
        <taxon>Metazoa</taxon>
        <taxon>Spiralia</taxon>
        <taxon>Lophotrochozoa</taxon>
        <taxon>Platyhelminthes</taxon>
        <taxon>Trematoda</taxon>
        <taxon>Digenea</taxon>
        <taxon>Opisthorchiida</taxon>
        <taxon>Opisthorchiata</taxon>
        <taxon>Opisthorchiidae</taxon>
        <taxon>Opisthorchis</taxon>
    </lineage>
</organism>
<evidence type="ECO:0000256" key="5">
    <source>
        <dbReference type="SAM" id="MobiDB-lite"/>
    </source>
</evidence>
<evidence type="ECO:0008006" key="8">
    <source>
        <dbReference type="Google" id="ProtNLM"/>
    </source>
</evidence>
<dbReference type="EMBL" id="KL596632">
    <property type="protein sequence ID" value="KER32667.1"/>
    <property type="molecule type" value="Genomic_DNA"/>
</dbReference>
<dbReference type="GO" id="GO:0051301">
    <property type="term" value="P:cell division"/>
    <property type="evidence" value="ECO:0007669"/>
    <property type="project" value="UniProtKB-KW"/>
</dbReference>
<dbReference type="PANTHER" id="PTHR10358">
    <property type="entry name" value="ENDOSULFINE"/>
    <property type="match status" value="1"/>
</dbReference>
<dbReference type="AlphaFoldDB" id="A0A075A371"/>
<dbReference type="OrthoDB" id="5949865at2759"/>
<dbReference type="GeneID" id="20315539"/>
<dbReference type="GO" id="GO:0004864">
    <property type="term" value="F:protein phosphatase inhibitor activity"/>
    <property type="evidence" value="ECO:0007669"/>
    <property type="project" value="UniProtKB-KW"/>
</dbReference>
<protein>
    <recommendedName>
        <fullName evidence="8">Alpha-endosulfine</fullName>
    </recommendedName>
</protein>
<gene>
    <name evidence="6" type="ORF">T265_01351</name>
</gene>
<dbReference type="InterPro" id="IPR006760">
    <property type="entry name" value="Endosulphine"/>
</dbReference>
<evidence type="ECO:0000256" key="2">
    <source>
        <dbReference type="ARBA" id="ARBA00022776"/>
    </source>
</evidence>
<comment type="similarity">
    <text evidence="1 4">Belongs to the endosulfine family.</text>
</comment>
<sequence length="159" mass="17267">MSVVGAGLTNLVTVPGNEGLSGGKDPKEVERTEEEKLKKKYPGLETKASALLQRRLSKNAKYFDSGDYNMAKTHTGNQDLTNNAREVLTGQTIPNPENIPTLRNKTGVNLRYRSTCDEPRPSTETVKPVCARISISNAPHSLLPSANSSQFPTDPSANE</sequence>
<accession>A0A075A371</accession>
<evidence type="ECO:0000313" key="6">
    <source>
        <dbReference type="EMBL" id="KER32667.1"/>
    </source>
</evidence>
<evidence type="ECO:0000256" key="3">
    <source>
        <dbReference type="ARBA" id="ARBA00023272"/>
    </source>
</evidence>